<reference evidence="4" key="3">
    <citation type="journal article" date="2020" name="Curr. Biol.">
        <title>Chromatin organization in early land plants reveals an ancestral association between H3K27me3, transposons, and constitutive heterochromatin.</title>
        <authorList>
            <person name="Montgomery S.A."/>
            <person name="Tanizawa Y."/>
            <person name="Galik B."/>
            <person name="Wang N."/>
            <person name="Ito T."/>
            <person name="Mochizuki T."/>
            <person name="Akimcheva S."/>
            <person name="Bowman J.L."/>
            <person name="Cognat V."/>
            <person name="Marechal-Drouard L."/>
            <person name="Ekker H."/>
            <person name="Hong S.F."/>
            <person name="Kohchi T."/>
            <person name="Lin S.S."/>
            <person name="Liu L.D."/>
            <person name="Nakamura Y."/>
            <person name="Valeeva L.R."/>
            <person name="Shakirov E.V."/>
            <person name="Shippen D.E."/>
            <person name="Wei W.L."/>
            <person name="Yagura M."/>
            <person name="Yamaoka S."/>
            <person name="Yamato K.T."/>
            <person name="Liu C."/>
            <person name="Berger F."/>
        </authorList>
    </citation>
    <scope>NUCLEOTIDE SEQUENCE [LARGE SCALE GENOMIC DNA]</scope>
    <source>
        <strain evidence="4">Tak-1</strain>
    </source>
</reference>
<dbReference type="AlphaFoldDB" id="A0A176VRB6"/>
<sequence length="215" mass="23772">MVCWAQGSVFLVSNASSAVFSGRYGDSTAYSQPRAISSGRIGVAQFLIHGTAARTYRGAESLTSVGETDRSVRRLCPCLLAKRKSSGTDFSAEDELDEDLRAGLNEVTTEALKVMLAEDDKLVEQFREKVDYLGEYLVQDGHLDAARFLFVVRGMLDHEVYPQKDDLIGPYKKAFDKIAHLLEDSGWVLKQEGQEVAGEEMVDEELIPPVLNTSM</sequence>
<dbReference type="EMBL" id="AP019870">
    <property type="protein sequence ID" value="BBN11608.1"/>
    <property type="molecule type" value="Genomic_DNA"/>
</dbReference>
<reference evidence="1" key="2">
    <citation type="journal article" date="2019" name="Curr. Biol.">
        <title>Chromatin organization in early land plants reveals an ancestral association between H3K27me3, transposons, and constitutive heterochromatin.</title>
        <authorList>
            <person name="Montgomery S.A."/>
            <person name="Tanizawa Y."/>
            <person name="Galik B."/>
            <person name="Wang N."/>
            <person name="Ito T."/>
            <person name="Mochizuki T."/>
            <person name="Akimcheva S."/>
            <person name="Bowman J."/>
            <person name="Cognat V."/>
            <person name="Drouard L."/>
            <person name="Ekker H."/>
            <person name="Houng S."/>
            <person name="Kohchi T."/>
            <person name="Lin S."/>
            <person name="Liu L.D."/>
            <person name="Nakamura Y."/>
            <person name="Valeeva L.R."/>
            <person name="Shakirov E.V."/>
            <person name="Shippen D.E."/>
            <person name="Wei W."/>
            <person name="Yagura M."/>
            <person name="Yamaoka S."/>
            <person name="Yamato K.T."/>
            <person name="Liu C."/>
            <person name="Berger F."/>
        </authorList>
    </citation>
    <scope>NUCLEOTIDE SEQUENCE [LARGE SCALE GENOMIC DNA]</scope>
    <source>
        <strain evidence="1">Tak-1</strain>
    </source>
</reference>
<accession>A0A176VRB6</accession>
<organism evidence="2 3">
    <name type="scientific">Marchantia polymorpha subsp. ruderalis</name>
    <dbReference type="NCBI Taxonomy" id="1480154"/>
    <lineage>
        <taxon>Eukaryota</taxon>
        <taxon>Viridiplantae</taxon>
        <taxon>Streptophyta</taxon>
        <taxon>Embryophyta</taxon>
        <taxon>Marchantiophyta</taxon>
        <taxon>Marchantiopsida</taxon>
        <taxon>Marchantiidae</taxon>
        <taxon>Marchantiales</taxon>
        <taxon>Marchantiaceae</taxon>
        <taxon>Marchantia</taxon>
    </lineage>
</organism>
<dbReference type="Proteomes" id="UP001162541">
    <property type="component" value="Chromosome 5"/>
</dbReference>
<protein>
    <submittedName>
        <fullName evidence="2">Uncharacterized protein</fullName>
    </submittedName>
</protein>
<gene>
    <name evidence="2" type="ORF">AXG93_961s1120</name>
    <name evidence="1" type="ORF">Mp_5g13340</name>
</gene>
<dbReference type="Proteomes" id="UP000077202">
    <property type="component" value="Unassembled WGS sequence"/>
</dbReference>
<keyword evidence="3" id="KW-1185">Reference proteome</keyword>
<evidence type="ECO:0000313" key="3">
    <source>
        <dbReference type="Proteomes" id="UP000077202"/>
    </source>
</evidence>
<proteinExistence type="predicted"/>
<evidence type="ECO:0000313" key="1">
    <source>
        <dbReference type="EMBL" id="BBN11608.1"/>
    </source>
</evidence>
<name>A0A176VRB6_MARPO</name>
<evidence type="ECO:0000313" key="4">
    <source>
        <dbReference type="Proteomes" id="UP001162541"/>
    </source>
</evidence>
<reference evidence="2 3" key="1">
    <citation type="submission" date="2016-03" db="EMBL/GenBank/DDBJ databases">
        <title>Mechanisms controlling the formation of the plant cell surface in tip-growing cells are functionally conserved among land plants.</title>
        <authorList>
            <person name="Honkanen S."/>
            <person name="Jones V.A."/>
            <person name="Morieri G."/>
            <person name="Champion C."/>
            <person name="Hetherington A.J."/>
            <person name="Kelly S."/>
            <person name="Saint-Marcoux D."/>
            <person name="Proust H."/>
            <person name="Prescott H."/>
            <person name="Dolan L."/>
        </authorList>
    </citation>
    <scope>NUCLEOTIDE SEQUENCE [LARGE SCALE GENOMIC DNA]</scope>
    <source>
        <strain evidence="3">cv. Tak-1 and cv. Tak-2</strain>
        <tissue evidence="2">Whole gametophyte</tissue>
    </source>
</reference>
<dbReference type="EMBL" id="LVLJ01002841">
    <property type="protein sequence ID" value="OAE23418.1"/>
    <property type="molecule type" value="Genomic_DNA"/>
</dbReference>
<evidence type="ECO:0000313" key="2">
    <source>
        <dbReference type="EMBL" id="OAE23418.1"/>
    </source>
</evidence>